<evidence type="ECO:0000256" key="2">
    <source>
        <dbReference type="SAM" id="MobiDB-lite"/>
    </source>
</evidence>
<sequence length="274" mass="30426">MYCSQKEGFRLSSLQEPGVIVRTRSHVLPTTYINRGSYSGDSYTSSQEETSSDSEEFEVEEDLPSLWPEHLISRLGDPCPVIHNFAFRGATVADDLSTQLLQYFQLVPPEGKGSSKSISLDISETLFVFYIGINDCGCNTSDELEPIVEALFDAVHTLYVKSSARQFLFIDVPPIGRSPGALEIESSEMMKDRVDTWNELLDTAVHEFAASTTATIMLFSSHEVISAILDEPEQHGFAQGDAKEIGTIWEDELHLTSAVHDILAERLVTKLLSE</sequence>
<dbReference type="GO" id="GO:0016788">
    <property type="term" value="F:hydrolase activity, acting on ester bonds"/>
    <property type="evidence" value="ECO:0007669"/>
    <property type="project" value="InterPro"/>
</dbReference>
<dbReference type="InterPro" id="IPR001087">
    <property type="entry name" value="GDSL"/>
</dbReference>
<dbReference type="Pfam" id="PF00657">
    <property type="entry name" value="Lipase_GDSL"/>
    <property type="match status" value="1"/>
</dbReference>
<dbReference type="SUPFAM" id="SSF52266">
    <property type="entry name" value="SGNH hydrolase"/>
    <property type="match status" value="1"/>
</dbReference>
<feature type="region of interest" description="Disordered" evidence="2">
    <location>
        <begin position="38"/>
        <end position="57"/>
    </location>
</feature>
<reference evidence="3 4" key="1">
    <citation type="submission" date="2022-09" db="EMBL/GenBank/DDBJ databases">
        <authorList>
            <person name="Palmer J.M."/>
        </authorList>
    </citation>
    <scope>NUCLEOTIDE SEQUENCE [LARGE SCALE GENOMIC DNA]</scope>
    <source>
        <strain evidence="3 4">DSM 7382</strain>
    </source>
</reference>
<proteinExistence type="predicted"/>
<evidence type="ECO:0000256" key="1">
    <source>
        <dbReference type="ARBA" id="ARBA00022801"/>
    </source>
</evidence>
<dbReference type="Gene3D" id="3.40.50.1110">
    <property type="entry name" value="SGNH hydrolase"/>
    <property type="match status" value="1"/>
</dbReference>
<comment type="caution">
    <text evidence="3">The sequence shown here is derived from an EMBL/GenBank/DDBJ whole genome shotgun (WGS) entry which is preliminary data.</text>
</comment>
<organism evidence="3 4">
    <name type="scientific">Cerrena zonata</name>
    <dbReference type="NCBI Taxonomy" id="2478898"/>
    <lineage>
        <taxon>Eukaryota</taxon>
        <taxon>Fungi</taxon>
        <taxon>Dikarya</taxon>
        <taxon>Basidiomycota</taxon>
        <taxon>Agaricomycotina</taxon>
        <taxon>Agaricomycetes</taxon>
        <taxon>Polyporales</taxon>
        <taxon>Cerrenaceae</taxon>
        <taxon>Cerrena</taxon>
    </lineage>
</organism>
<keyword evidence="1" id="KW-0378">Hydrolase</keyword>
<dbReference type="InterPro" id="IPR051058">
    <property type="entry name" value="GDSL_Est/Lipase"/>
</dbReference>
<dbReference type="PANTHER" id="PTHR45648">
    <property type="entry name" value="GDSL LIPASE/ACYLHYDROLASE FAMILY PROTEIN (AFU_ORTHOLOGUE AFUA_4G14700)"/>
    <property type="match status" value="1"/>
</dbReference>
<gene>
    <name evidence="3" type="ORF">QCA50_006836</name>
</gene>
<dbReference type="Proteomes" id="UP001385951">
    <property type="component" value="Unassembled WGS sequence"/>
</dbReference>
<dbReference type="InterPro" id="IPR036514">
    <property type="entry name" value="SGNH_hydro_sf"/>
</dbReference>
<keyword evidence="4" id="KW-1185">Reference proteome</keyword>
<protein>
    <recommendedName>
        <fullName evidence="5">SGNH hydrolase-type esterase domain-containing protein</fullName>
    </recommendedName>
</protein>
<name>A0AAW0GG92_9APHY</name>
<dbReference type="AlphaFoldDB" id="A0AAW0GG92"/>
<accession>A0AAW0GG92</accession>
<evidence type="ECO:0008006" key="5">
    <source>
        <dbReference type="Google" id="ProtNLM"/>
    </source>
</evidence>
<evidence type="ECO:0000313" key="4">
    <source>
        <dbReference type="Proteomes" id="UP001385951"/>
    </source>
</evidence>
<dbReference type="EMBL" id="JASBNA010000007">
    <property type="protein sequence ID" value="KAK7690185.1"/>
    <property type="molecule type" value="Genomic_DNA"/>
</dbReference>
<dbReference type="PANTHER" id="PTHR45648:SF22">
    <property type="entry name" value="GDSL LIPASE_ACYLHYDROLASE FAMILY PROTEIN (AFU_ORTHOLOGUE AFUA_4G14700)"/>
    <property type="match status" value="1"/>
</dbReference>
<evidence type="ECO:0000313" key="3">
    <source>
        <dbReference type="EMBL" id="KAK7690185.1"/>
    </source>
</evidence>